<accession>A0A6P8AN71</accession>
<gene>
    <name evidence="3" type="ORF">PgNI_11869</name>
</gene>
<evidence type="ECO:0000256" key="1">
    <source>
        <dbReference type="SAM" id="SignalP"/>
    </source>
</evidence>
<organism evidence="2 3">
    <name type="scientific">Pyricularia grisea</name>
    <name type="common">Crabgrass-specific blast fungus</name>
    <name type="synonym">Magnaporthe grisea</name>
    <dbReference type="NCBI Taxonomy" id="148305"/>
    <lineage>
        <taxon>Eukaryota</taxon>
        <taxon>Fungi</taxon>
        <taxon>Dikarya</taxon>
        <taxon>Ascomycota</taxon>
        <taxon>Pezizomycotina</taxon>
        <taxon>Sordariomycetes</taxon>
        <taxon>Sordariomycetidae</taxon>
        <taxon>Magnaporthales</taxon>
        <taxon>Pyriculariaceae</taxon>
        <taxon>Pyricularia</taxon>
    </lineage>
</organism>
<keyword evidence="1" id="KW-0732">Signal</keyword>
<dbReference type="GeneID" id="41966733"/>
<dbReference type="RefSeq" id="XP_030976337.1">
    <property type="nucleotide sequence ID" value="XM_031131828.1"/>
</dbReference>
<name>A0A6P8AN71_PYRGI</name>
<protein>
    <submittedName>
        <fullName evidence="3">Uncharacterized protein</fullName>
    </submittedName>
</protein>
<feature type="signal peptide" evidence="1">
    <location>
        <begin position="1"/>
        <end position="20"/>
    </location>
</feature>
<reference evidence="3" key="2">
    <citation type="submission" date="2019-10" db="EMBL/GenBank/DDBJ databases">
        <authorList>
            <consortium name="NCBI Genome Project"/>
        </authorList>
    </citation>
    <scope>NUCLEOTIDE SEQUENCE</scope>
    <source>
        <strain evidence="3">NI907</strain>
    </source>
</reference>
<reference evidence="2 3" key="1">
    <citation type="journal article" date="2019" name="Mol. Biol. Evol.">
        <title>Blast fungal genomes show frequent chromosomal changes, gene gains and losses, and effector gene turnover.</title>
        <authorList>
            <person name="Gomez Luciano L.B."/>
            <person name="Jason Tsai I."/>
            <person name="Chuma I."/>
            <person name="Tosa Y."/>
            <person name="Chen Y.H."/>
            <person name="Li J.Y."/>
            <person name="Li M.Y."/>
            <person name="Jade Lu M.Y."/>
            <person name="Nakayashiki H."/>
            <person name="Li W.H."/>
        </authorList>
    </citation>
    <scope>NUCLEOTIDE SEQUENCE [LARGE SCALE GENOMIC DNA]</scope>
    <source>
        <strain evidence="2 3">NI907</strain>
    </source>
</reference>
<feature type="chain" id="PRO_5028279512" evidence="1">
    <location>
        <begin position="21"/>
        <end position="102"/>
    </location>
</feature>
<proteinExistence type="predicted"/>
<reference evidence="3" key="3">
    <citation type="submission" date="2025-08" db="UniProtKB">
        <authorList>
            <consortium name="RefSeq"/>
        </authorList>
    </citation>
    <scope>IDENTIFICATION</scope>
    <source>
        <strain evidence="3">NI907</strain>
    </source>
</reference>
<evidence type="ECO:0000313" key="3">
    <source>
        <dbReference type="RefSeq" id="XP_030976337.1"/>
    </source>
</evidence>
<sequence length="102" mass="10777">MQFSIFSIVAFAVVAAQATAVLPVSEELCSDTKRKGCTASSDLLNRCLKYGGQEVCVIDCGSQTNCRKECQKQLNTEKANGFCTLGDNPCICNMNGAANSAA</sequence>
<dbReference type="AlphaFoldDB" id="A0A6P8AN71"/>
<keyword evidence="2" id="KW-1185">Reference proteome</keyword>
<dbReference type="KEGG" id="pgri:PgNI_11869"/>
<evidence type="ECO:0000313" key="2">
    <source>
        <dbReference type="Proteomes" id="UP000515153"/>
    </source>
</evidence>
<dbReference type="Proteomes" id="UP000515153">
    <property type="component" value="Chromosome V"/>
</dbReference>